<reference evidence="2 3" key="1">
    <citation type="journal article" date="2011" name="Front. Microbiol.">
        <title>Genomic signatures of strain selection and enhancement in Bacillus atrophaeus var. globigii, a historical biowarfare simulant.</title>
        <authorList>
            <person name="Gibbons H.S."/>
            <person name="Broomall S.M."/>
            <person name="McNew L.A."/>
            <person name="Daligault H."/>
            <person name="Chapman C."/>
            <person name="Bruce D."/>
            <person name="Karavis M."/>
            <person name="Krepps M."/>
            <person name="McGregor P.A."/>
            <person name="Hong C."/>
            <person name="Park K.H."/>
            <person name="Akmal A."/>
            <person name="Feldman A."/>
            <person name="Lin J.S."/>
            <person name="Chang W.E."/>
            <person name="Higgs B.W."/>
            <person name="Demirev P."/>
            <person name="Lindquist J."/>
            <person name="Liem A."/>
            <person name="Fochler E."/>
            <person name="Read T.D."/>
            <person name="Tapia R."/>
            <person name="Johnson S."/>
            <person name="Bishop-Lilly K.A."/>
            <person name="Detter C."/>
            <person name="Han C."/>
            <person name="Sozhamannan S."/>
            <person name="Rosenzweig C.N."/>
            <person name="Skowronski E.W."/>
        </authorList>
    </citation>
    <scope>NUCLEOTIDE SEQUENCE [LARGE SCALE GENOMIC DNA]</scope>
    <source>
        <strain evidence="2 3">Y4G10-17</strain>
    </source>
</reference>
<dbReference type="RefSeq" id="WP_126798312.1">
    <property type="nucleotide sequence ID" value="NZ_PIPO01000002.1"/>
</dbReference>
<dbReference type="NCBIfam" id="TIGR03357">
    <property type="entry name" value="VI_zyme"/>
    <property type="match status" value="1"/>
</dbReference>
<evidence type="ECO:0000313" key="2">
    <source>
        <dbReference type="EMBL" id="RUO33745.1"/>
    </source>
</evidence>
<dbReference type="EMBL" id="PIPO01000002">
    <property type="protein sequence ID" value="RUO33745.1"/>
    <property type="molecule type" value="Genomic_DNA"/>
</dbReference>
<name>A0A432WJ17_9GAMM</name>
<evidence type="ECO:0000259" key="1">
    <source>
        <dbReference type="Pfam" id="PF04965"/>
    </source>
</evidence>
<dbReference type="InterPro" id="IPR017737">
    <property type="entry name" value="TssE1-like"/>
</dbReference>
<comment type="caution">
    <text evidence="2">The sequence shown here is derived from an EMBL/GenBank/DDBJ whole genome shotgun (WGS) entry which is preliminary data.</text>
</comment>
<keyword evidence="3" id="KW-1185">Reference proteome</keyword>
<organism evidence="2 3">
    <name type="scientific">Aliidiomarina soli</name>
    <dbReference type="NCBI Taxonomy" id="1928574"/>
    <lineage>
        <taxon>Bacteria</taxon>
        <taxon>Pseudomonadati</taxon>
        <taxon>Pseudomonadota</taxon>
        <taxon>Gammaproteobacteria</taxon>
        <taxon>Alteromonadales</taxon>
        <taxon>Idiomarinaceae</taxon>
        <taxon>Aliidiomarina</taxon>
    </lineage>
</organism>
<evidence type="ECO:0000313" key="3">
    <source>
        <dbReference type="Proteomes" id="UP000287823"/>
    </source>
</evidence>
<dbReference type="Pfam" id="PF04965">
    <property type="entry name" value="GPW_gp25"/>
    <property type="match status" value="1"/>
</dbReference>
<feature type="domain" description="IraD/Gp25-like" evidence="1">
    <location>
        <begin position="36"/>
        <end position="121"/>
    </location>
</feature>
<dbReference type="Gene3D" id="3.10.450.40">
    <property type="match status" value="1"/>
</dbReference>
<dbReference type="SUPFAM" id="SSF160719">
    <property type="entry name" value="gpW/gp25-like"/>
    <property type="match status" value="1"/>
</dbReference>
<proteinExistence type="predicted"/>
<protein>
    <submittedName>
        <fullName evidence="2">Type VI secretion system baseplate subunit TssE</fullName>
    </submittedName>
</protein>
<sequence length="149" mass="16889">MPHFYDSGNTMYTLYDILHGNYKDASALPAYPTEDDLLHSIHDHLQRLLSARCGVLQHQPDYGLPELDRVYQGLPHSETTLVHQLQRMIEKYEPRLTQVQVFTVSGASQDAVLRLGIRGEIGSGVRVEFFSHFQGSGKVRVSQPIREQA</sequence>
<dbReference type="AlphaFoldDB" id="A0A432WJ17"/>
<dbReference type="InterPro" id="IPR007048">
    <property type="entry name" value="IraD/Gp25-like"/>
</dbReference>
<gene>
    <name evidence="2" type="ORF">CWE14_04575</name>
</gene>
<dbReference type="Proteomes" id="UP000287823">
    <property type="component" value="Unassembled WGS sequence"/>
</dbReference>
<accession>A0A432WJ17</accession>